<dbReference type="EC" id="3.1.3.48" evidence="2"/>
<dbReference type="PANTHER" id="PTHR19134">
    <property type="entry name" value="RECEPTOR-TYPE TYROSINE-PROTEIN PHOSPHATASE"/>
    <property type="match status" value="1"/>
</dbReference>
<dbReference type="Pfam" id="PF00102">
    <property type="entry name" value="Y_phosphatase"/>
    <property type="match status" value="1"/>
</dbReference>
<dbReference type="PROSITE" id="PS50056">
    <property type="entry name" value="TYR_PHOSPHATASE_2"/>
    <property type="match status" value="1"/>
</dbReference>
<keyword evidence="8" id="KW-1185">Reference proteome</keyword>
<dbReference type="InterPro" id="IPR050348">
    <property type="entry name" value="Protein-Tyr_Phosphatase"/>
</dbReference>
<name>A0ABY7EDN5_MYAAR</name>
<evidence type="ECO:0000256" key="2">
    <source>
        <dbReference type="ARBA" id="ARBA00013064"/>
    </source>
</evidence>
<dbReference type="EMBL" id="CP111017">
    <property type="protein sequence ID" value="WAR08118.1"/>
    <property type="molecule type" value="Genomic_DNA"/>
</dbReference>
<dbReference type="InterPro" id="IPR000242">
    <property type="entry name" value="PTP_cat"/>
</dbReference>
<accession>A0ABY7EDN5</accession>
<evidence type="ECO:0000313" key="7">
    <source>
        <dbReference type="EMBL" id="WAR08118.1"/>
    </source>
</evidence>
<evidence type="ECO:0000259" key="6">
    <source>
        <dbReference type="PROSITE" id="PS50056"/>
    </source>
</evidence>
<evidence type="ECO:0000256" key="4">
    <source>
        <dbReference type="ARBA" id="ARBA00022912"/>
    </source>
</evidence>
<evidence type="ECO:0000256" key="3">
    <source>
        <dbReference type="ARBA" id="ARBA00022801"/>
    </source>
</evidence>
<feature type="domain" description="Tyrosine specific protein phosphatases" evidence="6">
    <location>
        <begin position="250"/>
        <end position="325"/>
    </location>
</feature>
<evidence type="ECO:0000259" key="5">
    <source>
        <dbReference type="PROSITE" id="PS50055"/>
    </source>
</evidence>
<protein>
    <recommendedName>
        <fullName evidence="2">protein-tyrosine-phosphatase</fullName>
        <ecNumber evidence="2">3.1.3.48</ecNumber>
    </recommendedName>
</protein>
<keyword evidence="3" id="KW-0378">Hydrolase</keyword>
<dbReference type="InterPro" id="IPR000387">
    <property type="entry name" value="Tyr_Pase_dom"/>
</dbReference>
<dbReference type="SUPFAM" id="SSF52799">
    <property type="entry name" value="(Phosphotyrosine protein) phosphatases II"/>
    <property type="match status" value="1"/>
</dbReference>
<dbReference type="Proteomes" id="UP001164746">
    <property type="component" value="Chromosome 6"/>
</dbReference>
<gene>
    <name evidence="7" type="ORF">MAR_018076</name>
</gene>
<dbReference type="InterPro" id="IPR029021">
    <property type="entry name" value="Prot-tyrosine_phosphatase-like"/>
</dbReference>
<keyword evidence="4" id="KW-0904">Protein phosphatase</keyword>
<comment type="similarity">
    <text evidence="1">Belongs to the protein-tyrosine phosphatase family.</text>
</comment>
<sequence>TPNCSATLTDGTYVLSKSINVEDSDCGVTKVPMVGVVDCIAPSIPGNISFKHAPTTVNRWSVALIVVIYFACNEQVHAYRDCCKPIVGVIDCVETPITGNEQFQAYQDSCKSKVGIVDCVETPINDNEQFQAYHDTCKPKFGIVGYTSEQDYKLCFDPKPENVNQFWTMVFAEEVDTIVMFAGSKTRKKDLRYWPIIFNEPKNYRHVDVEVTYLNTHSAYTHMKMSISNRETTRNINHIQCVPVSTFSSDGFVDLVKSVRSNVKAGRILIHSSEGLGSAVPFVVLDMCLQQLTNGSLTEKVDVYEMLVNIVKTRKDLLPSQELFILTHDCVRHLGSCDYEPLRSSEEIESVYQTLKVND</sequence>
<proteinExistence type="inferred from homology"/>
<dbReference type="Gene3D" id="3.90.190.10">
    <property type="entry name" value="Protein tyrosine phosphatase superfamily"/>
    <property type="match status" value="1"/>
</dbReference>
<evidence type="ECO:0000313" key="8">
    <source>
        <dbReference type="Proteomes" id="UP001164746"/>
    </source>
</evidence>
<dbReference type="PANTHER" id="PTHR19134:SF562">
    <property type="entry name" value="PROTEIN-TYROSINE-PHOSPHATASE"/>
    <property type="match status" value="1"/>
</dbReference>
<dbReference type="SMART" id="SM00194">
    <property type="entry name" value="PTPc"/>
    <property type="match status" value="1"/>
</dbReference>
<evidence type="ECO:0000256" key="1">
    <source>
        <dbReference type="ARBA" id="ARBA00009580"/>
    </source>
</evidence>
<dbReference type="InterPro" id="IPR003595">
    <property type="entry name" value="Tyr_Pase_cat"/>
</dbReference>
<organism evidence="7 8">
    <name type="scientific">Mya arenaria</name>
    <name type="common">Soft-shell clam</name>
    <dbReference type="NCBI Taxonomy" id="6604"/>
    <lineage>
        <taxon>Eukaryota</taxon>
        <taxon>Metazoa</taxon>
        <taxon>Spiralia</taxon>
        <taxon>Lophotrochozoa</taxon>
        <taxon>Mollusca</taxon>
        <taxon>Bivalvia</taxon>
        <taxon>Autobranchia</taxon>
        <taxon>Heteroconchia</taxon>
        <taxon>Euheterodonta</taxon>
        <taxon>Imparidentia</taxon>
        <taxon>Neoheterodontei</taxon>
        <taxon>Myida</taxon>
        <taxon>Myoidea</taxon>
        <taxon>Myidae</taxon>
        <taxon>Mya</taxon>
    </lineage>
</organism>
<dbReference type="SMART" id="SM00404">
    <property type="entry name" value="PTPc_motif"/>
    <property type="match status" value="1"/>
</dbReference>
<feature type="domain" description="Tyrosine-protein phosphatase" evidence="5">
    <location>
        <begin position="106"/>
        <end position="334"/>
    </location>
</feature>
<dbReference type="PROSITE" id="PS50055">
    <property type="entry name" value="TYR_PHOSPHATASE_PTP"/>
    <property type="match status" value="1"/>
</dbReference>
<reference evidence="7" key="1">
    <citation type="submission" date="2022-11" db="EMBL/GenBank/DDBJ databases">
        <title>Centuries of genome instability and evolution in soft-shell clam transmissible cancer (bioRxiv).</title>
        <authorList>
            <person name="Hart S.F.M."/>
            <person name="Yonemitsu M.A."/>
            <person name="Giersch R.M."/>
            <person name="Beal B.F."/>
            <person name="Arriagada G."/>
            <person name="Davis B.W."/>
            <person name="Ostrander E.A."/>
            <person name="Goff S.P."/>
            <person name="Metzger M.J."/>
        </authorList>
    </citation>
    <scope>NUCLEOTIDE SEQUENCE</scope>
    <source>
        <strain evidence="7">MELC-2E11</strain>
        <tissue evidence="7">Siphon/mantle</tissue>
    </source>
</reference>
<feature type="non-terminal residue" evidence="7">
    <location>
        <position position="1"/>
    </location>
</feature>